<feature type="region of interest" description="Disordered" evidence="5">
    <location>
        <begin position="377"/>
        <end position="450"/>
    </location>
</feature>
<feature type="compositionally biased region" description="Basic and acidic residues" evidence="5">
    <location>
        <begin position="421"/>
        <end position="448"/>
    </location>
</feature>
<protein>
    <recommendedName>
        <fullName evidence="8">Ankyrin repeat protein</fullName>
    </recommendedName>
</protein>
<keyword evidence="2 3" id="KW-0040">ANK repeat</keyword>
<keyword evidence="1" id="KW-0677">Repeat</keyword>
<evidence type="ECO:0000313" key="6">
    <source>
        <dbReference type="EMBL" id="KAK0702907.1"/>
    </source>
</evidence>
<dbReference type="PANTHER" id="PTHR24186">
    <property type="entry name" value="PROTEIN PHOSPHATASE 1 REGULATORY SUBUNIT"/>
    <property type="match status" value="1"/>
</dbReference>
<feature type="compositionally biased region" description="Basic and acidic residues" evidence="5">
    <location>
        <begin position="385"/>
        <end position="397"/>
    </location>
</feature>
<proteinExistence type="predicted"/>
<dbReference type="Proteomes" id="UP001172159">
    <property type="component" value="Unassembled WGS sequence"/>
</dbReference>
<evidence type="ECO:0000256" key="1">
    <source>
        <dbReference type="ARBA" id="ARBA00022737"/>
    </source>
</evidence>
<dbReference type="InterPro" id="IPR002110">
    <property type="entry name" value="Ankyrin_rpt"/>
</dbReference>
<keyword evidence="4" id="KW-0175">Coiled coil</keyword>
<evidence type="ECO:0000256" key="4">
    <source>
        <dbReference type="SAM" id="Coils"/>
    </source>
</evidence>
<evidence type="ECO:0000313" key="7">
    <source>
        <dbReference type="Proteomes" id="UP001172159"/>
    </source>
</evidence>
<dbReference type="AlphaFoldDB" id="A0AA40DJD3"/>
<comment type="caution">
    <text evidence="6">The sequence shown here is derived from an EMBL/GenBank/DDBJ whole genome shotgun (WGS) entry which is preliminary data.</text>
</comment>
<organism evidence="6 7">
    <name type="scientific">Apiosordaria backusii</name>
    <dbReference type="NCBI Taxonomy" id="314023"/>
    <lineage>
        <taxon>Eukaryota</taxon>
        <taxon>Fungi</taxon>
        <taxon>Dikarya</taxon>
        <taxon>Ascomycota</taxon>
        <taxon>Pezizomycotina</taxon>
        <taxon>Sordariomycetes</taxon>
        <taxon>Sordariomycetidae</taxon>
        <taxon>Sordariales</taxon>
        <taxon>Lasiosphaeriaceae</taxon>
        <taxon>Apiosordaria</taxon>
    </lineage>
</organism>
<dbReference type="Pfam" id="PF00023">
    <property type="entry name" value="Ank"/>
    <property type="match status" value="2"/>
</dbReference>
<dbReference type="SUPFAM" id="SSF48403">
    <property type="entry name" value="Ankyrin repeat"/>
    <property type="match status" value="1"/>
</dbReference>
<dbReference type="EMBL" id="JAUKTV010000023">
    <property type="protein sequence ID" value="KAK0702907.1"/>
    <property type="molecule type" value="Genomic_DNA"/>
</dbReference>
<gene>
    <name evidence="6" type="ORF">B0T21DRAFT_378228</name>
</gene>
<evidence type="ECO:0008006" key="8">
    <source>
        <dbReference type="Google" id="ProtNLM"/>
    </source>
</evidence>
<dbReference type="PANTHER" id="PTHR24186:SF38">
    <property type="entry name" value="ANKYRIN REPEAT FAMILY PROTEIN"/>
    <property type="match status" value="1"/>
</dbReference>
<name>A0AA40DJD3_9PEZI</name>
<accession>A0AA40DJD3</accession>
<keyword evidence="7" id="KW-1185">Reference proteome</keyword>
<dbReference type="InterPro" id="IPR036770">
    <property type="entry name" value="Ankyrin_rpt-contain_sf"/>
</dbReference>
<dbReference type="PROSITE" id="PS50088">
    <property type="entry name" value="ANK_REPEAT"/>
    <property type="match status" value="1"/>
</dbReference>
<evidence type="ECO:0000256" key="3">
    <source>
        <dbReference type="PROSITE-ProRule" id="PRU00023"/>
    </source>
</evidence>
<evidence type="ECO:0000256" key="2">
    <source>
        <dbReference type="ARBA" id="ARBA00023043"/>
    </source>
</evidence>
<sequence length="462" mass="51802">MDPVSLILAIGKLVIDIASIYNGLGEDAEDLLKAVDGISKKVDSAEDIYVSIRIGTLSATPARRDQFTACLEQCKKELEKAKSKGKEIKRSSTSRLKEILRSGDLQRMLANLQERRDVLSGVIQDIQLDATIKMQRDFERLPENLRGRRVHKRDIPSYTPEPVRKRLINREYIDIRDDATGHTALHDACGAAKKDNIELVKLLLVQKANPEFVTDGSKSNSVHLASCNNYVAALEAIKTSVIRTVEVVSDDEGGRMKSMKKVSIMRRYEHDTGRWKDLLRKGNLDWMNALHTAALGVSPEAMEFLVDELSRESLAKSLVNEKDREGRTPLVILAGKYEGNKDAARRVAKALMSAGADPNIADKTGRTATGMLVKLGLIQKRKQTKKDDPQPRNDKRALKQNPSHQGEAKQIQEYEPNQINGRREQEKDHLHQKVVDQKREAEKTKKQNLDTGGFMLLKLFGG</sequence>
<evidence type="ECO:0000256" key="5">
    <source>
        <dbReference type="SAM" id="MobiDB-lite"/>
    </source>
</evidence>
<dbReference type="SMART" id="SM00248">
    <property type="entry name" value="ANK"/>
    <property type="match status" value="4"/>
</dbReference>
<dbReference type="Gene3D" id="1.25.40.20">
    <property type="entry name" value="Ankyrin repeat-containing domain"/>
    <property type="match status" value="2"/>
</dbReference>
<feature type="repeat" description="ANK" evidence="3">
    <location>
        <begin position="325"/>
        <end position="363"/>
    </location>
</feature>
<feature type="coiled-coil region" evidence="4">
    <location>
        <begin position="64"/>
        <end position="91"/>
    </location>
</feature>
<reference evidence="6" key="1">
    <citation type="submission" date="2023-06" db="EMBL/GenBank/DDBJ databases">
        <title>Genome-scale phylogeny and comparative genomics of the fungal order Sordariales.</title>
        <authorList>
            <consortium name="Lawrence Berkeley National Laboratory"/>
            <person name="Hensen N."/>
            <person name="Bonometti L."/>
            <person name="Westerberg I."/>
            <person name="Brannstrom I.O."/>
            <person name="Guillou S."/>
            <person name="Cros-Aarteil S."/>
            <person name="Calhoun S."/>
            <person name="Haridas S."/>
            <person name="Kuo A."/>
            <person name="Mondo S."/>
            <person name="Pangilinan J."/>
            <person name="Riley R."/>
            <person name="Labutti K."/>
            <person name="Andreopoulos B."/>
            <person name="Lipzen A."/>
            <person name="Chen C."/>
            <person name="Yanf M."/>
            <person name="Daum C."/>
            <person name="Ng V."/>
            <person name="Clum A."/>
            <person name="Steindorff A."/>
            <person name="Ohm R."/>
            <person name="Martin F."/>
            <person name="Silar P."/>
            <person name="Natvig D."/>
            <person name="Lalanne C."/>
            <person name="Gautier V."/>
            <person name="Ament-Velasquez S.L."/>
            <person name="Kruys A."/>
            <person name="Hutchinson M.I."/>
            <person name="Powell A.J."/>
            <person name="Barry K."/>
            <person name="Miller A.N."/>
            <person name="Grigoriev I.V."/>
            <person name="Debuchy R."/>
            <person name="Gladieux P."/>
            <person name="Thoren M.H."/>
            <person name="Johannesson H."/>
        </authorList>
    </citation>
    <scope>NUCLEOTIDE SEQUENCE</scope>
    <source>
        <strain evidence="6">CBS 540.89</strain>
    </source>
</reference>
<dbReference type="GO" id="GO:0005886">
    <property type="term" value="C:plasma membrane"/>
    <property type="evidence" value="ECO:0007669"/>
    <property type="project" value="TreeGrafter"/>
</dbReference>